<dbReference type="Proteomes" id="UP001062846">
    <property type="component" value="Chromosome 3"/>
</dbReference>
<evidence type="ECO:0000313" key="1">
    <source>
        <dbReference type="EMBL" id="KAI8565541.1"/>
    </source>
</evidence>
<keyword evidence="2" id="KW-1185">Reference proteome</keyword>
<name>A0ACC0PIW9_RHOML</name>
<evidence type="ECO:0000313" key="2">
    <source>
        <dbReference type="Proteomes" id="UP001062846"/>
    </source>
</evidence>
<protein>
    <submittedName>
        <fullName evidence="1">Uncharacterized protein</fullName>
    </submittedName>
</protein>
<gene>
    <name evidence="1" type="ORF">RHMOL_Rhmol03G0268200</name>
</gene>
<comment type="caution">
    <text evidence="1">The sequence shown here is derived from an EMBL/GenBank/DDBJ whole genome shotgun (WGS) entry which is preliminary data.</text>
</comment>
<reference evidence="1" key="1">
    <citation type="submission" date="2022-02" db="EMBL/GenBank/DDBJ databases">
        <title>Plant Genome Project.</title>
        <authorList>
            <person name="Zhang R.-G."/>
        </authorList>
    </citation>
    <scope>NUCLEOTIDE SEQUENCE</scope>
    <source>
        <strain evidence="1">AT1</strain>
    </source>
</reference>
<sequence>MNSAMRLFALPMVGFFFMAILQVARGQGFAPSPAPANLPANDGTAIDQGIAYVLLLVALAITYLIH</sequence>
<dbReference type="EMBL" id="CM046390">
    <property type="protein sequence ID" value="KAI8565541.1"/>
    <property type="molecule type" value="Genomic_DNA"/>
</dbReference>
<organism evidence="1 2">
    <name type="scientific">Rhododendron molle</name>
    <name type="common">Chinese azalea</name>
    <name type="synonym">Azalea mollis</name>
    <dbReference type="NCBI Taxonomy" id="49168"/>
    <lineage>
        <taxon>Eukaryota</taxon>
        <taxon>Viridiplantae</taxon>
        <taxon>Streptophyta</taxon>
        <taxon>Embryophyta</taxon>
        <taxon>Tracheophyta</taxon>
        <taxon>Spermatophyta</taxon>
        <taxon>Magnoliopsida</taxon>
        <taxon>eudicotyledons</taxon>
        <taxon>Gunneridae</taxon>
        <taxon>Pentapetalae</taxon>
        <taxon>asterids</taxon>
        <taxon>Ericales</taxon>
        <taxon>Ericaceae</taxon>
        <taxon>Ericoideae</taxon>
        <taxon>Rhodoreae</taxon>
        <taxon>Rhododendron</taxon>
    </lineage>
</organism>
<accession>A0ACC0PIW9</accession>
<proteinExistence type="predicted"/>